<sequence length="206" mass="22072">MARKDLISLLRPQVNSARAAIAEARVASTAVAMTAGGVAAGAAAAGAVAIGSLAVKRGAVKRLEIDELVVRRLQVDAHGGVTRAAVGEWVGGYERAWRTAGTAMLAALFTPEATYSPGPYEPTVRGLAAIGEFWDAGRESADEVFTFSSEQVAVDGMVAVVRTEVGYDIPERRHYRNLWVLRFAPDGRVSAFEEWPFWPERQIAGD</sequence>
<name>A0ABU4HHE9_9ACTN</name>
<proteinExistence type="predicted"/>
<comment type="caution">
    <text evidence="2">The sequence shown here is derived from an EMBL/GenBank/DDBJ whole genome shotgun (WGS) entry which is preliminary data.</text>
</comment>
<dbReference type="Pfam" id="PF12680">
    <property type="entry name" value="SnoaL_2"/>
    <property type="match status" value="1"/>
</dbReference>
<evidence type="ECO:0000259" key="1">
    <source>
        <dbReference type="Pfam" id="PF12680"/>
    </source>
</evidence>
<evidence type="ECO:0000313" key="3">
    <source>
        <dbReference type="Proteomes" id="UP001284601"/>
    </source>
</evidence>
<dbReference type="RefSeq" id="WP_318594987.1">
    <property type="nucleotide sequence ID" value="NZ_JAWSTH010000001.1"/>
</dbReference>
<reference evidence="3" key="1">
    <citation type="submission" date="2023-07" db="EMBL/GenBank/DDBJ databases">
        <title>Conexibacter stalactiti sp. nov., isolated from stalactites in a lava cave and emended description of the genus Conexibacter.</title>
        <authorList>
            <person name="Lee S.D."/>
        </authorList>
    </citation>
    <scope>NUCLEOTIDE SEQUENCE [LARGE SCALE GENOMIC DNA]</scope>
    <source>
        <strain evidence="3">KCTC 39840</strain>
    </source>
</reference>
<keyword evidence="3" id="KW-1185">Reference proteome</keyword>
<dbReference type="Proteomes" id="UP001284601">
    <property type="component" value="Unassembled WGS sequence"/>
</dbReference>
<dbReference type="InterPro" id="IPR032710">
    <property type="entry name" value="NTF2-like_dom_sf"/>
</dbReference>
<dbReference type="Gene3D" id="3.10.450.50">
    <property type="match status" value="1"/>
</dbReference>
<organism evidence="2 3">
    <name type="scientific">Conexibacter stalactiti</name>
    <dbReference type="NCBI Taxonomy" id="1940611"/>
    <lineage>
        <taxon>Bacteria</taxon>
        <taxon>Bacillati</taxon>
        <taxon>Actinomycetota</taxon>
        <taxon>Thermoleophilia</taxon>
        <taxon>Solirubrobacterales</taxon>
        <taxon>Conexibacteraceae</taxon>
        <taxon>Conexibacter</taxon>
    </lineage>
</organism>
<accession>A0ABU4HHE9</accession>
<dbReference type="SUPFAM" id="SSF54427">
    <property type="entry name" value="NTF2-like"/>
    <property type="match status" value="1"/>
</dbReference>
<gene>
    <name evidence="2" type="ORF">R7226_00165</name>
</gene>
<dbReference type="EMBL" id="JAWSTH010000001">
    <property type="protein sequence ID" value="MDW5592728.1"/>
    <property type="molecule type" value="Genomic_DNA"/>
</dbReference>
<feature type="domain" description="SnoaL-like" evidence="1">
    <location>
        <begin position="93"/>
        <end position="190"/>
    </location>
</feature>
<evidence type="ECO:0000313" key="2">
    <source>
        <dbReference type="EMBL" id="MDW5592728.1"/>
    </source>
</evidence>
<dbReference type="InterPro" id="IPR037401">
    <property type="entry name" value="SnoaL-like"/>
</dbReference>
<protein>
    <submittedName>
        <fullName evidence="2">Nuclear transport factor 2 family protein</fullName>
    </submittedName>
</protein>